<gene>
    <name evidence="2" type="ORF">H206_05180</name>
</gene>
<organism evidence="2 3">
    <name type="scientific">Candidatus Electrothrix aarhusensis</name>
    <dbReference type="NCBI Taxonomy" id="1859131"/>
    <lineage>
        <taxon>Bacteria</taxon>
        <taxon>Pseudomonadati</taxon>
        <taxon>Thermodesulfobacteriota</taxon>
        <taxon>Desulfobulbia</taxon>
        <taxon>Desulfobulbales</taxon>
        <taxon>Desulfobulbaceae</taxon>
        <taxon>Candidatus Electrothrix</taxon>
    </lineage>
</organism>
<dbReference type="Proteomes" id="UP000287853">
    <property type="component" value="Unassembled WGS sequence"/>
</dbReference>
<accession>A0A3S3UED1</accession>
<evidence type="ECO:0000256" key="1">
    <source>
        <dbReference type="SAM" id="MobiDB-lite"/>
    </source>
</evidence>
<evidence type="ECO:0000313" key="2">
    <source>
        <dbReference type="EMBL" id="RWX48278.1"/>
    </source>
</evidence>
<dbReference type="EMBL" id="MTKO01000002">
    <property type="protein sequence ID" value="RWX48278.1"/>
    <property type="molecule type" value="Genomic_DNA"/>
</dbReference>
<proteinExistence type="predicted"/>
<comment type="caution">
    <text evidence="2">The sequence shown here is derived from an EMBL/GenBank/DDBJ whole genome shotgun (WGS) entry which is preliminary data.</text>
</comment>
<dbReference type="AlphaFoldDB" id="A0A3S3UED1"/>
<evidence type="ECO:0000313" key="3">
    <source>
        <dbReference type="Proteomes" id="UP000287853"/>
    </source>
</evidence>
<protein>
    <submittedName>
        <fullName evidence="2">Uncharacterized protein</fullName>
    </submittedName>
</protein>
<sequence length="98" mass="11798">MNRSAHGGKQPCHEDSHEKLPYHSQKQGRYCRHHDQEYYLVDILVFNHVLVPFLSFSWKIEPEVQDGPEWGTERDCRIIRKIFLSRKYDEFLVTCQCF</sequence>
<feature type="region of interest" description="Disordered" evidence="1">
    <location>
        <begin position="1"/>
        <end position="21"/>
    </location>
</feature>
<feature type="compositionally biased region" description="Basic and acidic residues" evidence="1">
    <location>
        <begin position="11"/>
        <end position="21"/>
    </location>
</feature>
<reference evidence="2 3" key="1">
    <citation type="submission" date="2017-01" db="EMBL/GenBank/DDBJ databases">
        <title>The cable genome- insights into the physiology and evolution of filamentous bacteria capable of sulfide oxidation via long distance electron transfer.</title>
        <authorList>
            <person name="Schreiber L."/>
            <person name="Bjerg J.T."/>
            <person name="Boggild A."/>
            <person name="Van De Vossenberg J."/>
            <person name="Meysman F."/>
            <person name="Nielsen L.P."/>
            <person name="Schramm A."/>
            <person name="Kjeldsen K.U."/>
        </authorList>
    </citation>
    <scope>NUCLEOTIDE SEQUENCE [LARGE SCALE GENOMIC DNA]</scope>
    <source>
        <strain evidence="2">MCF</strain>
    </source>
</reference>
<keyword evidence="3" id="KW-1185">Reference proteome</keyword>
<name>A0A3S3UED1_9BACT</name>